<organism evidence="1 2">
    <name type="scientific">Bremia lactucae</name>
    <name type="common">Lettuce downy mildew</name>
    <dbReference type="NCBI Taxonomy" id="4779"/>
    <lineage>
        <taxon>Eukaryota</taxon>
        <taxon>Sar</taxon>
        <taxon>Stramenopiles</taxon>
        <taxon>Oomycota</taxon>
        <taxon>Peronosporomycetes</taxon>
        <taxon>Peronosporales</taxon>
        <taxon>Peronosporaceae</taxon>
        <taxon>Bremia</taxon>
    </lineage>
</organism>
<comment type="caution">
    <text evidence="1">The sequence shown here is derived from an EMBL/GenBank/DDBJ whole genome shotgun (WGS) entry which is preliminary data.</text>
</comment>
<gene>
    <name evidence="1" type="ORF">CCR75_008238</name>
</gene>
<dbReference type="GeneID" id="94351963"/>
<evidence type="ECO:0000313" key="2">
    <source>
        <dbReference type="Proteomes" id="UP000294530"/>
    </source>
</evidence>
<dbReference type="KEGG" id="blac:94351963"/>
<evidence type="ECO:0000313" key="1">
    <source>
        <dbReference type="EMBL" id="TDH67471.1"/>
    </source>
</evidence>
<keyword evidence="2" id="KW-1185">Reference proteome</keyword>
<reference evidence="1 2" key="1">
    <citation type="journal article" date="2021" name="Genome Biol.">
        <title>AFLAP: assembly-free linkage analysis pipeline using k-mers from genome sequencing data.</title>
        <authorList>
            <person name="Fletcher K."/>
            <person name="Zhang L."/>
            <person name="Gil J."/>
            <person name="Han R."/>
            <person name="Cavanaugh K."/>
            <person name="Michelmore R."/>
        </authorList>
    </citation>
    <scope>NUCLEOTIDE SEQUENCE [LARGE SCALE GENOMIC DNA]</scope>
    <source>
        <strain evidence="1 2">SF5</strain>
    </source>
</reference>
<dbReference type="EMBL" id="SHOA02000013">
    <property type="protein sequence ID" value="TDH67471.1"/>
    <property type="molecule type" value="Genomic_DNA"/>
</dbReference>
<sequence length="79" mass="9261">MTNARDWQLLPLRLIAVCVRMSRTNSGLLMGIESRRCRPNADTLHLGAKWQNELIYLSRGDDRAIHWPSRFLYAKHKQI</sequence>
<dbReference type="Proteomes" id="UP000294530">
    <property type="component" value="Unassembled WGS sequence"/>
</dbReference>
<dbReference type="RefSeq" id="XP_067816970.1">
    <property type="nucleotide sequence ID" value="XM_067966292.1"/>
</dbReference>
<dbReference type="AlphaFoldDB" id="A0A976ID94"/>
<protein>
    <submittedName>
        <fullName evidence="1">Uncharacterized protein</fullName>
    </submittedName>
</protein>
<accession>A0A976ID94</accession>
<proteinExistence type="predicted"/>
<name>A0A976ID94_BRELC</name>